<dbReference type="GO" id="GO:0000271">
    <property type="term" value="P:polysaccharide biosynthetic process"/>
    <property type="evidence" value="ECO:0007669"/>
    <property type="project" value="InterPro"/>
</dbReference>
<sequence>MAIDAGSLFVLHGVLGLWLPLATAMAFLIAFGVNFGLNRIWTFQATGAAGMHLLRYVSLVAANLGMTVVLVQGLTWLGLPYLISKLCTTAVLAVVNYVVSKKWVFK</sequence>
<dbReference type="GO" id="GO:0005886">
    <property type="term" value="C:plasma membrane"/>
    <property type="evidence" value="ECO:0007669"/>
    <property type="project" value="TreeGrafter"/>
</dbReference>
<gene>
    <name evidence="8" type="ORF">HF519_00710</name>
</gene>
<dbReference type="InterPro" id="IPR051401">
    <property type="entry name" value="GtrA_CellWall_Glycosyl"/>
</dbReference>
<feature type="transmembrane region" description="Helical" evidence="6">
    <location>
        <begin position="17"/>
        <end position="41"/>
    </location>
</feature>
<dbReference type="InterPro" id="IPR007267">
    <property type="entry name" value="GtrA_DPMS_TM"/>
</dbReference>
<comment type="caution">
    <text evidence="8">The sequence shown here is derived from an EMBL/GenBank/DDBJ whole genome shotgun (WGS) entry which is preliminary data.</text>
</comment>
<keyword evidence="9" id="KW-1185">Reference proteome</keyword>
<keyword evidence="3 6" id="KW-0812">Transmembrane</keyword>
<evidence type="ECO:0000313" key="9">
    <source>
        <dbReference type="Proteomes" id="UP000586918"/>
    </source>
</evidence>
<evidence type="ECO:0000256" key="1">
    <source>
        <dbReference type="ARBA" id="ARBA00004141"/>
    </source>
</evidence>
<evidence type="ECO:0000259" key="7">
    <source>
        <dbReference type="Pfam" id="PF04138"/>
    </source>
</evidence>
<dbReference type="EMBL" id="JAAXKZ010000001">
    <property type="protein sequence ID" value="NMH90140.1"/>
    <property type="molecule type" value="Genomic_DNA"/>
</dbReference>
<comment type="subcellular location">
    <subcellularLocation>
        <location evidence="1">Membrane</location>
        <topology evidence="1">Multi-pass membrane protein</topology>
    </subcellularLocation>
</comment>
<keyword evidence="4 6" id="KW-1133">Transmembrane helix</keyword>
<keyword evidence="5 6" id="KW-0472">Membrane</keyword>
<reference evidence="8 9" key="1">
    <citation type="submission" date="2020-04" db="EMBL/GenBank/DDBJ databases">
        <authorList>
            <person name="Klaysubun C."/>
            <person name="Duangmal K."/>
            <person name="Lipun K."/>
        </authorList>
    </citation>
    <scope>NUCLEOTIDE SEQUENCE [LARGE SCALE GENOMIC DNA]</scope>
    <source>
        <strain evidence="8 9">DSM 45300</strain>
    </source>
</reference>
<evidence type="ECO:0000256" key="3">
    <source>
        <dbReference type="ARBA" id="ARBA00022692"/>
    </source>
</evidence>
<dbReference type="Proteomes" id="UP000586918">
    <property type="component" value="Unassembled WGS sequence"/>
</dbReference>
<comment type="similarity">
    <text evidence="2">Belongs to the GtrA family.</text>
</comment>
<evidence type="ECO:0000256" key="4">
    <source>
        <dbReference type="ARBA" id="ARBA00022989"/>
    </source>
</evidence>
<organism evidence="8 9">
    <name type="scientific">Pseudonocardia bannensis</name>
    <dbReference type="NCBI Taxonomy" id="630973"/>
    <lineage>
        <taxon>Bacteria</taxon>
        <taxon>Bacillati</taxon>
        <taxon>Actinomycetota</taxon>
        <taxon>Actinomycetes</taxon>
        <taxon>Pseudonocardiales</taxon>
        <taxon>Pseudonocardiaceae</taxon>
        <taxon>Pseudonocardia</taxon>
    </lineage>
</organism>
<dbReference type="PANTHER" id="PTHR38459:SF1">
    <property type="entry name" value="PROPHAGE BACTOPRENOL-LINKED GLUCOSE TRANSLOCASE HOMOLOG"/>
    <property type="match status" value="1"/>
</dbReference>
<evidence type="ECO:0000256" key="2">
    <source>
        <dbReference type="ARBA" id="ARBA00009399"/>
    </source>
</evidence>
<accession>A0A848DBH6</accession>
<dbReference type="Pfam" id="PF04138">
    <property type="entry name" value="GtrA_DPMS_TM"/>
    <property type="match status" value="1"/>
</dbReference>
<dbReference type="AlphaFoldDB" id="A0A848DBH6"/>
<dbReference type="PANTHER" id="PTHR38459">
    <property type="entry name" value="PROPHAGE BACTOPRENOL-LINKED GLUCOSE TRANSLOCASE HOMOLOG"/>
    <property type="match status" value="1"/>
</dbReference>
<evidence type="ECO:0000313" key="8">
    <source>
        <dbReference type="EMBL" id="NMH90140.1"/>
    </source>
</evidence>
<evidence type="ECO:0000256" key="6">
    <source>
        <dbReference type="SAM" id="Phobius"/>
    </source>
</evidence>
<evidence type="ECO:0000256" key="5">
    <source>
        <dbReference type="ARBA" id="ARBA00023136"/>
    </source>
</evidence>
<name>A0A848DBH6_9PSEU</name>
<protein>
    <submittedName>
        <fullName evidence="8">GtrA family protein</fullName>
    </submittedName>
</protein>
<feature type="transmembrane region" description="Helical" evidence="6">
    <location>
        <begin position="53"/>
        <end position="75"/>
    </location>
</feature>
<proteinExistence type="inferred from homology"/>
<feature type="transmembrane region" description="Helical" evidence="6">
    <location>
        <begin position="81"/>
        <end position="99"/>
    </location>
</feature>
<feature type="domain" description="GtrA/DPMS transmembrane" evidence="7">
    <location>
        <begin position="2"/>
        <end position="105"/>
    </location>
</feature>